<dbReference type="Proteomes" id="UP000029453">
    <property type="component" value="Unassembled WGS sequence"/>
</dbReference>
<dbReference type="AlphaFoldDB" id="M9LCH2"/>
<organism evidence="2 3">
    <name type="scientific">Paenibacillus popilliae ATCC 14706</name>
    <dbReference type="NCBI Taxonomy" id="1212764"/>
    <lineage>
        <taxon>Bacteria</taxon>
        <taxon>Bacillati</taxon>
        <taxon>Bacillota</taxon>
        <taxon>Bacilli</taxon>
        <taxon>Bacillales</taxon>
        <taxon>Paenibacillaceae</taxon>
        <taxon>Paenibacillus</taxon>
    </lineage>
</organism>
<evidence type="ECO:0000313" key="2">
    <source>
        <dbReference type="EMBL" id="GAC43797.1"/>
    </source>
</evidence>
<feature type="region of interest" description="Disordered" evidence="1">
    <location>
        <begin position="1"/>
        <end position="21"/>
    </location>
</feature>
<accession>M9LCH2</accession>
<sequence length="48" mass="5567">MQIAQGKQHGRERRRNDGEDNLEYIAHEIQCRHLQAARSDAVDNLPPE</sequence>
<evidence type="ECO:0000256" key="1">
    <source>
        <dbReference type="SAM" id="MobiDB-lite"/>
    </source>
</evidence>
<name>M9LCH2_PAEPP</name>
<comment type="caution">
    <text evidence="2">The sequence shown here is derived from an EMBL/GenBank/DDBJ whole genome shotgun (WGS) entry which is preliminary data.</text>
</comment>
<evidence type="ECO:0000313" key="3">
    <source>
        <dbReference type="Proteomes" id="UP000029453"/>
    </source>
</evidence>
<protein>
    <submittedName>
        <fullName evidence="2">Uncharacterized protein</fullName>
    </submittedName>
</protein>
<gene>
    <name evidence="2" type="ORF">PPOP_3197</name>
</gene>
<dbReference type="EMBL" id="BALG01000255">
    <property type="protein sequence ID" value="GAC43797.1"/>
    <property type="molecule type" value="Genomic_DNA"/>
</dbReference>
<reference evidence="2 3" key="1">
    <citation type="submission" date="2012-10" db="EMBL/GenBank/DDBJ databases">
        <title>Draft Genome Sequence of Paenibacillus popilliae ATCC 14706T.</title>
        <authorList>
            <person name="Iiyama K."/>
            <person name="Mori K."/>
            <person name="Mon H."/>
            <person name="Chieda Y."/>
            <person name="Lee J.M."/>
            <person name="Kusakabe T."/>
            <person name="Tashiro K."/>
            <person name="Asano S."/>
            <person name="Yasunaga-Aoki C."/>
            <person name="Shimizu S."/>
        </authorList>
    </citation>
    <scope>NUCLEOTIDE SEQUENCE [LARGE SCALE GENOMIC DNA]</scope>
    <source>
        <strain evidence="2 3">ATCC 14706</strain>
    </source>
</reference>
<proteinExistence type="predicted"/>
<keyword evidence="3" id="KW-1185">Reference proteome</keyword>